<feature type="non-terminal residue" evidence="1">
    <location>
        <position position="286"/>
    </location>
</feature>
<dbReference type="Proteomes" id="UP000814140">
    <property type="component" value="Unassembled WGS sequence"/>
</dbReference>
<comment type="caution">
    <text evidence="1">The sequence shown here is derived from an EMBL/GenBank/DDBJ whole genome shotgun (WGS) entry which is preliminary data.</text>
</comment>
<feature type="non-terminal residue" evidence="1">
    <location>
        <position position="1"/>
    </location>
</feature>
<gene>
    <name evidence="1" type="ORF">BV25DRAFT_1789043</name>
</gene>
<reference evidence="1" key="1">
    <citation type="submission" date="2021-03" db="EMBL/GenBank/DDBJ databases">
        <authorList>
            <consortium name="DOE Joint Genome Institute"/>
            <person name="Ahrendt S."/>
            <person name="Looney B.P."/>
            <person name="Miyauchi S."/>
            <person name="Morin E."/>
            <person name="Drula E."/>
            <person name="Courty P.E."/>
            <person name="Chicoki N."/>
            <person name="Fauchery L."/>
            <person name="Kohler A."/>
            <person name="Kuo A."/>
            <person name="Labutti K."/>
            <person name="Pangilinan J."/>
            <person name="Lipzen A."/>
            <person name="Riley R."/>
            <person name="Andreopoulos W."/>
            <person name="He G."/>
            <person name="Johnson J."/>
            <person name="Barry K.W."/>
            <person name="Grigoriev I.V."/>
            <person name="Nagy L."/>
            <person name="Hibbett D."/>
            <person name="Henrissat B."/>
            <person name="Matheny P.B."/>
            <person name="Labbe J."/>
            <person name="Martin F."/>
        </authorList>
    </citation>
    <scope>NUCLEOTIDE SEQUENCE</scope>
    <source>
        <strain evidence="1">HHB10654</strain>
    </source>
</reference>
<protein>
    <submittedName>
        <fullName evidence="1">Uncharacterized protein</fullName>
    </submittedName>
</protein>
<evidence type="ECO:0000313" key="1">
    <source>
        <dbReference type="EMBL" id="KAI0054875.1"/>
    </source>
</evidence>
<reference evidence="1" key="2">
    <citation type="journal article" date="2022" name="New Phytol.">
        <title>Evolutionary transition to the ectomycorrhizal habit in the genomes of a hyperdiverse lineage of mushroom-forming fungi.</title>
        <authorList>
            <person name="Looney B."/>
            <person name="Miyauchi S."/>
            <person name="Morin E."/>
            <person name="Drula E."/>
            <person name="Courty P.E."/>
            <person name="Kohler A."/>
            <person name="Kuo A."/>
            <person name="LaButti K."/>
            <person name="Pangilinan J."/>
            <person name="Lipzen A."/>
            <person name="Riley R."/>
            <person name="Andreopoulos W."/>
            <person name="He G."/>
            <person name="Johnson J."/>
            <person name="Nolan M."/>
            <person name="Tritt A."/>
            <person name="Barry K.W."/>
            <person name="Grigoriev I.V."/>
            <person name="Nagy L.G."/>
            <person name="Hibbett D."/>
            <person name="Henrissat B."/>
            <person name="Matheny P.B."/>
            <person name="Labbe J."/>
            <person name="Martin F.M."/>
        </authorList>
    </citation>
    <scope>NUCLEOTIDE SEQUENCE</scope>
    <source>
        <strain evidence="1">HHB10654</strain>
    </source>
</reference>
<name>A0ACB8SEJ6_9AGAM</name>
<keyword evidence="2" id="KW-1185">Reference proteome</keyword>
<proteinExistence type="predicted"/>
<organism evidence="1 2">
    <name type="scientific">Artomyces pyxidatus</name>
    <dbReference type="NCBI Taxonomy" id="48021"/>
    <lineage>
        <taxon>Eukaryota</taxon>
        <taxon>Fungi</taxon>
        <taxon>Dikarya</taxon>
        <taxon>Basidiomycota</taxon>
        <taxon>Agaricomycotina</taxon>
        <taxon>Agaricomycetes</taxon>
        <taxon>Russulales</taxon>
        <taxon>Auriscalpiaceae</taxon>
        <taxon>Artomyces</taxon>
    </lineage>
</organism>
<evidence type="ECO:0000313" key="2">
    <source>
        <dbReference type="Proteomes" id="UP000814140"/>
    </source>
</evidence>
<dbReference type="EMBL" id="MU277334">
    <property type="protein sequence ID" value="KAI0054875.1"/>
    <property type="molecule type" value="Genomic_DNA"/>
</dbReference>
<sequence>KLPADVINDICYFLSLTDLSNLRAVNRRLRRLVHTHIESSWNQTLAPYVQSTEGFRDLLRESRSVISGSTVLYFALRGTPYREGWTANDLDIYSPLSTAASVVDYLVQREHFTVITRSVTRRRNKDVLQDYHNDALASVTTLQTPSGKKVDVITSTRNSPLLPLTYFWGTLVTNYMSADILCITYPHLTLDGIGIVNPIRTPAGRAAKCIEKYENRGFILVDFSQVQGVRHTVYNKTPFHCPQTYRTFQDDGCLIFHFSRDHPRNPSALFPIYNPMWKYGGAHCGG</sequence>
<accession>A0ACB8SEJ6</accession>